<keyword evidence="2" id="KW-0378">Hydrolase</keyword>
<dbReference type="Proteomes" id="UP001595909">
    <property type="component" value="Unassembled WGS sequence"/>
</dbReference>
<sequence>MLIDVDEDVQLDAEVLGDADAPAMLLIGGAGWSREWWDDDLCARLVARGWRVIRYDARDTGASTSWPTGAPGYTGTDLVTDALAVLDALGVDRAHVVGLSAGAGVAQCLALAHPERVGALTLLATTAVDPSVGDLPGPSPAIAALFADEGPGPDWTDHDAAVAALVEGERAFAGDGVFEETRVRAIAERVVARSRDLAASTTNPFIVAASGTTGPTALSALAGLPTLVVHGGADPLFPPAHGRALAAAIPGARLLEIADMGHQLPPAASWDRLVDALPAHP</sequence>
<evidence type="ECO:0000313" key="2">
    <source>
        <dbReference type="EMBL" id="MFC4831393.1"/>
    </source>
</evidence>
<dbReference type="Gene3D" id="3.40.50.1820">
    <property type="entry name" value="alpha/beta hydrolase"/>
    <property type="match status" value="1"/>
</dbReference>
<keyword evidence="3" id="KW-1185">Reference proteome</keyword>
<evidence type="ECO:0000259" key="1">
    <source>
        <dbReference type="Pfam" id="PF00561"/>
    </source>
</evidence>
<evidence type="ECO:0000313" key="3">
    <source>
        <dbReference type="Proteomes" id="UP001595909"/>
    </source>
</evidence>
<protein>
    <submittedName>
        <fullName evidence="2">Alpha/beta fold hydrolase</fullName>
    </submittedName>
</protein>
<dbReference type="InterPro" id="IPR000073">
    <property type="entry name" value="AB_hydrolase_1"/>
</dbReference>
<organism evidence="2 3">
    <name type="scientific">Actinomycetospora chibensis</name>
    <dbReference type="NCBI Taxonomy" id="663606"/>
    <lineage>
        <taxon>Bacteria</taxon>
        <taxon>Bacillati</taxon>
        <taxon>Actinomycetota</taxon>
        <taxon>Actinomycetes</taxon>
        <taxon>Pseudonocardiales</taxon>
        <taxon>Pseudonocardiaceae</taxon>
        <taxon>Actinomycetospora</taxon>
    </lineage>
</organism>
<comment type="caution">
    <text evidence="2">The sequence shown here is derived from an EMBL/GenBank/DDBJ whole genome shotgun (WGS) entry which is preliminary data.</text>
</comment>
<reference evidence="3" key="1">
    <citation type="journal article" date="2019" name="Int. J. Syst. Evol. Microbiol.">
        <title>The Global Catalogue of Microorganisms (GCM) 10K type strain sequencing project: providing services to taxonomists for standard genome sequencing and annotation.</title>
        <authorList>
            <consortium name="The Broad Institute Genomics Platform"/>
            <consortium name="The Broad Institute Genome Sequencing Center for Infectious Disease"/>
            <person name="Wu L."/>
            <person name="Ma J."/>
        </authorList>
    </citation>
    <scope>NUCLEOTIDE SEQUENCE [LARGE SCALE GENOMIC DNA]</scope>
    <source>
        <strain evidence="3">CCUG 50347</strain>
    </source>
</reference>
<gene>
    <name evidence="2" type="ORF">ACFPEL_03115</name>
</gene>
<dbReference type="PRINTS" id="PR00111">
    <property type="entry name" value="ABHYDROLASE"/>
</dbReference>
<dbReference type="PANTHER" id="PTHR43433">
    <property type="entry name" value="HYDROLASE, ALPHA/BETA FOLD FAMILY PROTEIN"/>
    <property type="match status" value="1"/>
</dbReference>
<dbReference type="SUPFAM" id="SSF53474">
    <property type="entry name" value="alpha/beta-Hydrolases"/>
    <property type="match status" value="1"/>
</dbReference>
<name>A0ABV9RB34_9PSEU</name>
<proteinExistence type="predicted"/>
<feature type="domain" description="AB hydrolase-1" evidence="1">
    <location>
        <begin position="25"/>
        <end position="262"/>
    </location>
</feature>
<dbReference type="EMBL" id="JBHSIM010000004">
    <property type="protein sequence ID" value="MFC4831393.1"/>
    <property type="molecule type" value="Genomic_DNA"/>
</dbReference>
<dbReference type="Pfam" id="PF00561">
    <property type="entry name" value="Abhydrolase_1"/>
    <property type="match status" value="1"/>
</dbReference>
<dbReference type="InterPro" id="IPR029058">
    <property type="entry name" value="AB_hydrolase_fold"/>
</dbReference>
<dbReference type="GO" id="GO:0016787">
    <property type="term" value="F:hydrolase activity"/>
    <property type="evidence" value="ECO:0007669"/>
    <property type="project" value="UniProtKB-KW"/>
</dbReference>
<dbReference type="RefSeq" id="WP_274192432.1">
    <property type="nucleotide sequence ID" value="NZ_BAABHN010000004.1"/>
</dbReference>
<dbReference type="PANTHER" id="PTHR43433:SF5">
    <property type="entry name" value="AB HYDROLASE-1 DOMAIN-CONTAINING PROTEIN"/>
    <property type="match status" value="1"/>
</dbReference>
<dbReference type="InterPro" id="IPR050471">
    <property type="entry name" value="AB_hydrolase"/>
</dbReference>
<accession>A0ABV9RB34</accession>